<dbReference type="RefSeq" id="WP_092387777.1">
    <property type="nucleotide sequence ID" value="NZ_LT629787.1"/>
</dbReference>
<sequence length="99" mass="11162">MTKKRAAVPSDVHRQRLLAIQAKLAEQKIEITEAPIEEVELSPIEQRELHLLRAHIDTMVDHGWRIISREPITLKRGAQTCFVQQGMLISPDLGSSKTG</sequence>
<dbReference type="Proteomes" id="UP000243924">
    <property type="component" value="Chromosome I"/>
</dbReference>
<accession>A0A1H2H2Y7</accession>
<organism evidence="1 2">
    <name type="scientific">Halopseudomonas salegens</name>
    <dbReference type="NCBI Taxonomy" id="1434072"/>
    <lineage>
        <taxon>Bacteria</taxon>
        <taxon>Pseudomonadati</taxon>
        <taxon>Pseudomonadota</taxon>
        <taxon>Gammaproteobacteria</taxon>
        <taxon>Pseudomonadales</taxon>
        <taxon>Pseudomonadaceae</taxon>
        <taxon>Halopseudomonas</taxon>
    </lineage>
</organism>
<reference evidence="2" key="1">
    <citation type="submission" date="2016-10" db="EMBL/GenBank/DDBJ databases">
        <authorList>
            <person name="Varghese N."/>
            <person name="Submissions S."/>
        </authorList>
    </citation>
    <scope>NUCLEOTIDE SEQUENCE [LARGE SCALE GENOMIC DNA]</scope>
    <source>
        <strain evidence="2">CECT 8338</strain>
    </source>
</reference>
<evidence type="ECO:0000313" key="1">
    <source>
        <dbReference type="EMBL" id="SDU26227.1"/>
    </source>
</evidence>
<dbReference type="AlphaFoldDB" id="A0A1H2H2Y7"/>
<evidence type="ECO:0000313" key="2">
    <source>
        <dbReference type="Proteomes" id="UP000243924"/>
    </source>
</evidence>
<keyword evidence="2" id="KW-1185">Reference proteome</keyword>
<gene>
    <name evidence="1" type="ORF">SAMN05216210_2737</name>
</gene>
<proteinExistence type="predicted"/>
<dbReference type="STRING" id="1434072.SAMN05216210_2737"/>
<dbReference type="EMBL" id="LT629787">
    <property type="protein sequence ID" value="SDU26227.1"/>
    <property type="molecule type" value="Genomic_DNA"/>
</dbReference>
<dbReference type="OrthoDB" id="6893784at2"/>
<name>A0A1H2H2Y7_9GAMM</name>
<protein>
    <submittedName>
        <fullName evidence="1">Uncharacterized protein</fullName>
    </submittedName>
</protein>